<dbReference type="AlphaFoldDB" id="A0A918XXE1"/>
<organism evidence="2 3">
    <name type="scientific">Thalassobaculum fulvum</name>
    <dbReference type="NCBI Taxonomy" id="1633335"/>
    <lineage>
        <taxon>Bacteria</taxon>
        <taxon>Pseudomonadati</taxon>
        <taxon>Pseudomonadota</taxon>
        <taxon>Alphaproteobacteria</taxon>
        <taxon>Rhodospirillales</taxon>
        <taxon>Thalassobaculaceae</taxon>
        <taxon>Thalassobaculum</taxon>
    </lineage>
</organism>
<gene>
    <name evidence="2" type="ORF">GCM10017083_46050</name>
</gene>
<reference evidence="2" key="2">
    <citation type="submission" date="2020-09" db="EMBL/GenBank/DDBJ databases">
        <authorList>
            <person name="Sun Q."/>
            <person name="Kim S."/>
        </authorList>
    </citation>
    <scope>NUCLEOTIDE SEQUENCE</scope>
    <source>
        <strain evidence="2">KCTC 42651</strain>
    </source>
</reference>
<protein>
    <recommendedName>
        <fullName evidence="1">Acyclic terpene utilisation N-terminal domain-containing protein</fullName>
    </recommendedName>
</protein>
<sequence length="457" mass="48498">MTATTVHIGCGAGFAGDRWDAAVPVVASLARRSGPRYLMYETLAERTLALAQQARIENPAAGYSPYLERILRPVLKSVKANGIRVVSNFGAANPLGGARKILEMAREDGIAGLKVAVVEGDDLTAVMTEGDIRGHDPVEGIAMPDGRLVAANVYLGARPIADALALGADVVVVGRCADPALALGPLLHEFGWSLDDLDRVAAGTMAGHLLECGAQVTGGYFADPGYKDVPDFGHVGFPIAEISADGTVVIGKADDTGGLVSHRTVKEQLLYEMHDPSAYLTPDVTLDISGVRVEEIGPDRVRITGARGKPKPPTLKATVSFEGGWLGEGEITYAGPNARARAELAIEVLRTRVRDLGTNWPLRFDLIGTVATFDGDGGDLRASRSWPDDGEYRVRMATHGGERHMAQWIADEVLSLYCSGPAGGAGVRHRIAPQITTASILVDRERVTANARLVEEN</sequence>
<keyword evidence="3" id="KW-1185">Reference proteome</keyword>
<reference evidence="2" key="1">
    <citation type="journal article" date="2014" name="Int. J. Syst. Evol. Microbiol.">
        <title>Complete genome sequence of Corynebacterium casei LMG S-19264T (=DSM 44701T), isolated from a smear-ripened cheese.</title>
        <authorList>
            <consortium name="US DOE Joint Genome Institute (JGI-PGF)"/>
            <person name="Walter F."/>
            <person name="Albersmeier A."/>
            <person name="Kalinowski J."/>
            <person name="Ruckert C."/>
        </authorList>
    </citation>
    <scope>NUCLEOTIDE SEQUENCE</scope>
    <source>
        <strain evidence="2">KCTC 42651</strain>
    </source>
</reference>
<evidence type="ECO:0000313" key="3">
    <source>
        <dbReference type="Proteomes" id="UP000630353"/>
    </source>
</evidence>
<accession>A0A918XXE1</accession>
<dbReference type="RefSeq" id="WP_189994099.1">
    <property type="nucleotide sequence ID" value="NZ_BMZS01000012.1"/>
</dbReference>
<name>A0A918XXE1_9PROT</name>
<proteinExistence type="predicted"/>
<dbReference type="PANTHER" id="PTHR47708">
    <property type="match status" value="1"/>
</dbReference>
<evidence type="ECO:0000313" key="2">
    <source>
        <dbReference type="EMBL" id="GHD60340.1"/>
    </source>
</evidence>
<feature type="domain" description="Acyclic terpene utilisation N-terminal" evidence="1">
    <location>
        <begin position="6"/>
        <end position="451"/>
    </location>
</feature>
<dbReference type="Proteomes" id="UP000630353">
    <property type="component" value="Unassembled WGS sequence"/>
</dbReference>
<dbReference type="Pfam" id="PF07287">
    <property type="entry name" value="AtuA"/>
    <property type="match status" value="1"/>
</dbReference>
<comment type="caution">
    <text evidence="2">The sequence shown here is derived from an EMBL/GenBank/DDBJ whole genome shotgun (WGS) entry which is preliminary data.</text>
</comment>
<dbReference type="PANTHER" id="PTHR47708:SF2">
    <property type="entry name" value="SI:CH73-132F6.5"/>
    <property type="match status" value="1"/>
</dbReference>
<dbReference type="InterPro" id="IPR010839">
    <property type="entry name" value="AtuA_N"/>
</dbReference>
<dbReference type="EMBL" id="BMZS01000012">
    <property type="protein sequence ID" value="GHD60340.1"/>
    <property type="molecule type" value="Genomic_DNA"/>
</dbReference>
<evidence type="ECO:0000259" key="1">
    <source>
        <dbReference type="Pfam" id="PF07287"/>
    </source>
</evidence>